<dbReference type="PANTHER" id="PTHR43477">
    <property type="entry name" value="DIHYDROANTICAPSIN 7-DEHYDROGENASE"/>
    <property type="match status" value="1"/>
</dbReference>
<dbReference type="SMART" id="SM00822">
    <property type="entry name" value="PKS_KR"/>
    <property type="match status" value="1"/>
</dbReference>
<evidence type="ECO:0000256" key="2">
    <source>
        <dbReference type="ARBA" id="ARBA00023002"/>
    </source>
</evidence>
<accession>A0ABV8LHH8</accession>
<dbReference type="SUPFAM" id="SSF51735">
    <property type="entry name" value="NAD(P)-binding Rossmann-fold domains"/>
    <property type="match status" value="1"/>
</dbReference>
<dbReference type="EMBL" id="JBHSAY010000004">
    <property type="protein sequence ID" value="MFC4129966.1"/>
    <property type="molecule type" value="Genomic_DNA"/>
</dbReference>
<dbReference type="Pfam" id="PF13561">
    <property type="entry name" value="adh_short_C2"/>
    <property type="match status" value="1"/>
</dbReference>
<evidence type="ECO:0000259" key="3">
    <source>
        <dbReference type="SMART" id="SM00822"/>
    </source>
</evidence>
<dbReference type="InterPro" id="IPR051122">
    <property type="entry name" value="SDR_DHRS6-like"/>
</dbReference>
<dbReference type="Proteomes" id="UP001595816">
    <property type="component" value="Unassembled WGS sequence"/>
</dbReference>
<keyword evidence="2 4" id="KW-0560">Oxidoreductase</keyword>
<comment type="similarity">
    <text evidence="1">Belongs to the short-chain dehydrogenases/reductases (SDR) family.</text>
</comment>
<dbReference type="InterPro" id="IPR036291">
    <property type="entry name" value="NAD(P)-bd_dom_sf"/>
</dbReference>
<proteinExistence type="inferred from homology"/>
<comment type="caution">
    <text evidence="4">The sequence shown here is derived from an EMBL/GenBank/DDBJ whole genome shotgun (WGS) entry which is preliminary data.</text>
</comment>
<keyword evidence="5" id="KW-1185">Reference proteome</keyword>
<feature type="domain" description="Ketoreductase" evidence="3">
    <location>
        <begin position="10"/>
        <end position="186"/>
    </location>
</feature>
<reference evidence="5" key="1">
    <citation type="journal article" date="2019" name="Int. J. Syst. Evol. Microbiol.">
        <title>The Global Catalogue of Microorganisms (GCM) 10K type strain sequencing project: providing services to taxonomists for standard genome sequencing and annotation.</title>
        <authorList>
            <consortium name="The Broad Institute Genomics Platform"/>
            <consortium name="The Broad Institute Genome Sequencing Center for Infectious Disease"/>
            <person name="Wu L."/>
            <person name="Ma J."/>
        </authorList>
    </citation>
    <scope>NUCLEOTIDE SEQUENCE [LARGE SCALE GENOMIC DNA]</scope>
    <source>
        <strain evidence="5">CGMCC 4.7289</strain>
    </source>
</reference>
<dbReference type="EC" id="1.1.1.-" evidence="4"/>
<organism evidence="4 5">
    <name type="scientific">Hamadaea flava</name>
    <dbReference type="NCBI Taxonomy" id="1742688"/>
    <lineage>
        <taxon>Bacteria</taxon>
        <taxon>Bacillati</taxon>
        <taxon>Actinomycetota</taxon>
        <taxon>Actinomycetes</taxon>
        <taxon>Micromonosporales</taxon>
        <taxon>Micromonosporaceae</taxon>
        <taxon>Hamadaea</taxon>
    </lineage>
</organism>
<dbReference type="InterPro" id="IPR002347">
    <property type="entry name" value="SDR_fam"/>
</dbReference>
<dbReference type="RefSeq" id="WP_253755591.1">
    <property type="nucleotide sequence ID" value="NZ_JAMZDZ010000001.1"/>
</dbReference>
<evidence type="ECO:0000256" key="1">
    <source>
        <dbReference type="ARBA" id="ARBA00006484"/>
    </source>
</evidence>
<evidence type="ECO:0000313" key="4">
    <source>
        <dbReference type="EMBL" id="MFC4129966.1"/>
    </source>
</evidence>
<dbReference type="PANTHER" id="PTHR43477:SF1">
    <property type="entry name" value="DIHYDROANTICAPSIN 7-DEHYDROGENASE"/>
    <property type="match status" value="1"/>
</dbReference>
<dbReference type="PRINTS" id="PR00081">
    <property type="entry name" value="GDHRDH"/>
</dbReference>
<gene>
    <name evidence="4" type="ORF">ACFOZ4_05045</name>
</gene>
<dbReference type="Gene3D" id="3.40.50.720">
    <property type="entry name" value="NAD(P)-binding Rossmann-like Domain"/>
    <property type="match status" value="1"/>
</dbReference>
<name>A0ABV8LHH8_9ACTN</name>
<dbReference type="InterPro" id="IPR057326">
    <property type="entry name" value="KR_dom"/>
</dbReference>
<evidence type="ECO:0000313" key="5">
    <source>
        <dbReference type="Proteomes" id="UP001595816"/>
    </source>
</evidence>
<dbReference type="PRINTS" id="PR00080">
    <property type="entry name" value="SDRFAMILY"/>
</dbReference>
<sequence length="264" mass="27354">MKRMGRFAGADVLVTGAGSGIGRQIALDFAAEGARVLVTDADGASAARVAAEIAAEGGTAVSDRLDVTDQEQAGAVLAAHGCPRIVVNNAGVASDTPFPRLPRAEWDRDIEVVLTGTFLVCQTFLPAMAANGGGAVVNVGSINASGFFGNDAYSAAKAGLESLTRSLAVRYGRAGVRVNLVAPATIATPIWQERIDRDPTLLERLTKWYPLGRVGTPEDVAAAVMFLAGPEAGWITGTVLRLDGGLMAGDAALVDEILSRDYLM</sequence>
<dbReference type="GO" id="GO:0016491">
    <property type="term" value="F:oxidoreductase activity"/>
    <property type="evidence" value="ECO:0007669"/>
    <property type="project" value="UniProtKB-KW"/>
</dbReference>
<protein>
    <submittedName>
        <fullName evidence="4">SDR family NAD(P)-dependent oxidoreductase</fullName>
        <ecNumber evidence="4">1.1.1.-</ecNumber>
    </submittedName>
</protein>